<evidence type="ECO:0000313" key="3">
    <source>
        <dbReference type="Proteomes" id="UP000605201"/>
    </source>
</evidence>
<name>A0A8J6NUP1_9BACT</name>
<dbReference type="SUPFAM" id="SSF88723">
    <property type="entry name" value="PIN domain-like"/>
    <property type="match status" value="1"/>
</dbReference>
<dbReference type="AlphaFoldDB" id="A0A8J6NUP1"/>
<dbReference type="InterPro" id="IPR029060">
    <property type="entry name" value="PIN-like_dom_sf"/>
</dbReference>
<gene>
    <name evidence="2" type="ORF">H8D96_00575</name>
</gene>
<dbReference type="PANTHER" id="PTHR34610:SF4">
    <property type="entry name" value="SLL8027 PROTEIN"/>
    <property type="match status" value="1"/>
</dbReference>
<reference evidence="2 3" key="1">
    <citation type="submission" date="2020-08" db="EMBL/GenBank/DDBJ databases">
        <title>Bridging the membrane lipid divide: bacteria of the FCB group superphylum have the potential to synthesize archaeal ether lipids.</title>
        <authorList>
            <person name="Villanueva L."/>
            <person name="Von Meijenfeldt F.A.B."/>
            <person name="Westbye A.B."/>
            <person name="Yadav S."/>
            <person name="Hopmans E.C."/>
            <person name="Dutilh B.E."/>
            <person name="Sinninghe Damste J.S."/>
        </authorList>
    </citation>
    <scope>NUCLEOTIDE SEQUENCE [LARGE SCALE GENOMIC DNA]</scope>
    <source>
        <strain evidence="2">NIOZ-UU17</strain>
    </source>
</reference>
<proteinExistence type="predicted"/>
<evidence type="ECO:0000259" key="1">
    <source>
        <dbReference type="SMART" id="SM00670"/>
    </source>
</evidence>
<dbReference type="InterPro" id="IPR002850">
    <property type="entry name" value="PIN_toxin-like"/>
</dbReference>
<evidence type="ECO:0000313" key="2">
    <source>
        <dbReference type="EMBL" id="MBC8430390.1"/>
    </source>
</evidence>
<dbReference type="Pfam" id="PF13470">
    <property type="entry name" value="PIN_3"/>
    <property type="match status" value="1"/>
</dbReference>
<comment type="caution">
    <text evidence="2">The sequence shown here is derived from an EMBL/GenBank/DDBJ whole genome shotgun (WGS) entry which is preliminary data.</text>
</comment>
<organism evidence="2 3">
    <name type="scientific">Candidatus Desulfatibia vada</name>
    <dbReference type="NCBI Taxonomy" id="2841696"/>
    <lineage>
        <taxon>Bacteria</taxon>
        <taxon>Pseudomonadati</taxon>
        <taxon>Thermodesulfobacteriota</taxon>
        <taxon>Desulfobacteria</taxon>
        <taxon>Desulfobacterales</taxon>
        <taxon>Desulfobacterales incertae sedis</taxon>
        <taxon>Candidatus Desulfatibia</taxon>
    </lineage>
</organism>
<dbReference type="Proteomes" id="UP000605201">
    <property type="component" value="Unassembled WGS sequence"/>
</dbReference>
<dbReference type="NCBIfam" id="TIGR00305">
    <property type="entry name" value="putative toxin-antitoxin system toxin component, PIN family"/>
    <property type="match status" value="1"/>
</dbReference>
<sequence length="145" mass="16515">MKIVIDANLFASALIKPDSNPGKILDLVQQNHVELILSPAVIKEIKRILLYPKIKKYHRKTPEEIDAYFDDILMFAWIVEGNETVEVIKDDPTDNKYLACASEGEADYIVSGDHHLLNIENYKGIEIIKAKAFLNIWAKQKEHGV</sequence>
<dbReference type="InterPro" id="IPR002716">
    <property type="entry name" value="PIN_dom"/>
</dbReference>
<dbReference type="SMART" id="SM00670">
    <property type="entry name" value="PINc"/>
    <property type="match status" value="1"/>
</dbReference>
<feature type="domain" description="PIN" evidence="1">
    <location>
        <begin position="1"/>
        <end position="118"/>
    </location>
</feature>
<protein>
    <submittedName>
        <fullName evidence="2">Putative toxin-antitoxin system toxin component, PIN family</fullName>
    </submittedName>
</protein>
<dbReference type="EMBL" id="JACNIG010000034">
    <property type="protein sequence ID" value="MBC8430390.1"/>
    <property type="molecule type" value="Genomic_DNA"/>
</dbReference>
<dbReference type="PANTHER" id="PTHR34610">
    <property type="entry name" value="SSL7007 PROTEIN"/>
    <property type="match status" value="1"/>
</dbReference>
<accession>A0A8J6NUP1</accession>